<sequence length="328" mass="35572">MKVKEIETLLIHLVYLKKQNWYYLDLGIGIFKCIESLIALGLVYLFSTYLNPFNMKKNYFLFLLILTISYSASAQLIINEVLYDPPAGAAGDANGDGTRDATDDGFIEFVNTGATSLDVSGYMIYDNVIADGTRTLRHTIPSGTILPANGFLVVFGGGTPTGAFGGATVIADTGSAGLSLQNSGEIIEIENASGTVILTFDSDALSNNPDESYTRNPDITGDFVQHKDAVAGVLFSPGTFADGSVLSNEEFSKLELSIYPNPVTQNQINIKTPTQGLKTIALYDMNGRKMLEEETNGDVMDVSKIKRGLYLLELNIDNKTQTSKIIIK</sequence>
<comment type="caution">
    <text evidence="4">The sequence shown here is derived from an EMBL/GenBank/DDBJ whole genome shotgun (WGS) entry which is preliminary data.</text>
</comment>
<feature type="transmembrane region" description="Helical" evidence="2">
    <location>
        <begin position="21"/>
        <end position="47"/>
    </location>
</feature>
<dbReference type="AlphaFoldDB" id="A0A5S5DRZ5"/>
<dbReference type="InterPro" id="IPR026444">
    <property type="entry name" value="Secre_tail"/>
</dbReference>
<dbReference type="EMBL" id="VNIA01000004">
    <property type="protein sequence ID" value="TYP97419.1"/>
    <property type="molecule type" value="Genomic_DNA"/>
</dbReference>
<keyword evidence="5" id="KW-1185">Reference proteome</keyword>
<dbReference type="Gene3D" id="2.60.40.1260">
    <property type="entry name" value="Lamin Tail domain"/>
    <property type="match status" value="1"/>
</dbReference>
<evidence type="ECO:0000259" key="3">
    <source>
        <dbReference type="PROSITE" id="PS51841"/>
    </source>
</evidence>
<organism evidence="4 5">
    <name type="scientific">Tenacibaculum adriaticum</name>
    <dbReference type="NCBI Taxonomy" id="413713"/>
    <lineage>
        <taxon>Bacteria</taxon>
        <taxon>Pseudomonadati</taxon>
        <taxon>Bacteroidota</taxon>
        <taxon>Flavobacteriia</taxon>
        <taxon>Flavobacteriales</taxon>
        <taxon>Flavobacteriaceae</taxon>
        <taxon>Tenacibaculum</taxon>
    </lineage>
</organism>
<keyword evidence="1" id="KW-0732">Signal</keyword>
<keyword evidence="2" id="KW-0472">Membrane</keyword>
<dbReference type="Pfam" id="PF00932">
    <property type="entry name" value="LTD"/>
    <property type="match status" value="1"/>
</dbReference>
<dbReference type="Proteomes" id="UP000323136">
    <property type="component" value="Unassembled WGS sequence"/>
</dbReference>
<dbReference type="InterPro" id="IPR001322">
    <property type="entry name" value="Lamin_tail_dom"/>
</dbReference>
<dbReference type="PROSITE" id="PS51841">
    <property type="entry name" value="LTD"/>
    <property type="match status" value="1"/>
</dbReference>
<keyword evidence="2" id="KW-0812">Transmembrane</keyword>
<evidence type="ECO:0000313" key="4">
    <source>
        <dbReference type="EMBL" id="TYP97419.1"/>
    </source>
</evidence>
<evidence type="ECO:0000256" key="2">
    <source>
        <dbReference type="SAM" id="Phobius"/>
    </source>
</evidence>
<gene>
    <name evidence="4" type="ORF">C7447_104105</name>
</gene>
<keyword evidence="2" id="KW-1133">Transmembrane helix</keyword>
<feature type="transmembrane region" description="Helical" evidence="2">
    <location>
        <begin position="59"/>
        <end position="78"/>
    </location>
</feature>
<reference evidence="4 5" key="1">
    <citation type="submission" date="2019-07" db="EMBL/GenBank/DDBJ databases">
        <title>Genomic Encyclopedia of Type Strains, Phase IV (KMG-IV): sequencing the most valuable type-strain genomes for metagenomic binning, comparative biology and taxonomic classification.</title>
        <authorList>
            <person name="Goeker M."/>
        </authorList>
    </citation>
    <scope>NUCLEOTIDE SEQUENCE [LARGE SCALE GENOMIC DNA]</scope>
    <source>
        <strain evidence="4 5">DSM 18961</strain>
    </source>
</reference>
<evidence type="ECO:0000313" key="5">
    <source>
        <dbReference type="Proteomes" id="UP000323136"/>
    </source>
</evidence>
<name>A0A5S5DRZ5_9FLAO</name>
<feature type="domain" description="LTD" evidence="3">
    <location>
        <begin position="66"/>
        <end position="239"/>
    </location>
</feature>
<proteinExistence type="predicted"/>
<dbReference type="Pfam" id="PF18962">
    <property type="entry name" value="Por_Secre_tail"/>
    <property type="match status" value="1"/>
</dbReference>
<evidence type="ECO:0000256" key="1">
    <source>
        <dbReference type="ARBA" id="ARBA00022729"/>
    </source>
</evidence>
<dbReference type="InterPro" id="IPR036415">
    <property type="entry name" value="Lamin_tail_dom_sf"/>
</dbReference>
<protein>
    <submittedName>
        <fullName evidence="4">Putative secreted protein (Por secretion system target)</fullName>
    </submittedName>
</protein>
<accession>A0A5S5DRZ5</accession>
<dbReference type="SUPFAM" id="SSF74853">
    <property type="entry name" value="Lamin A/C globular tail domain"/>
    <property type="match status" value="1"/>
</dbReference>
<dbReference type="NCBIfam" id="TIGR04183">
    <property type="entry name" value="Por_Secre_tail"/>
    <property type="match status" value="1"/>
</dbReference>